<accession>A0AAV9U7B5</accession>
<evidence type="ECO:0000313" key="2">
    <source>
        <dbReference type="Proteomes" id="UP001375240"/>
    </source>
</evidence>
<name>A0AAV9U7B5_9PEZI</name>
<protein>
    <submittedName>
        <fullName evidence="1">Uncharacterized protein</fullName>
    </submittedName>
</protein>
<gene>
    <name evidence="1" type="ORF">TWF696_001752</name>
</gene>
<dbReference type="AlphaFoldDB" id="A0AAV9U7B5"/>
<keyword evidence="2" id="KW-1185">Reference proteome</keyword>
<proteinExistence type="predicted"/>
<dbReference type="Proteomes" id="UP001375240">
    <property type="component" value="Unassembled WGS sequence"/>
</dbReference>
<organism evidence="1 2">
    <name type="scientific">Orbilia brochopaga</name>
    <dbReference type="NCBI Taxonomy" id="3140254"/>
    <lineage>
        <taxon>Eukaryota</taxon>
        <taxon>Fungi</taxon>
        <taxon>Dikarya</taxon>
        <taxon>Ascomycota</taxon>
        <taxon>Pezizomycotina</taxon>
        <taxon>Orbiliomycetes</taxon>
        <taxon>Orbiliales</taxon>
        <taxon>Orbiliaceae</taxon>
        <taxon>Orbilia</taxon>
    </lineage>
</organism>
<sequence length="213" mass="24300">MTLRSLANINLIASRLTVMVSAPTAAYKLGTARKFARTLTSDGSPSPSGLSVGSIIISEFKKADIGVTKPGQNMILSAYASLHSSDLGRPELPRILSEMYKECDGPGNPENLMCVLDRSECPWRLQEAFWESMDYKVHKMWEALYPRSELFRRMINEEEDYVRNSQFHDLVDVRDVTLWHWLESMVIDGVFEWADVDKLPEPFKLKDLIDCNH</sequence>
<comment type="caution">
    <text evidence="1">The sequence shown here is derived from an EMBL/GenBank/DDBJ whole genome shotgun (WGS) entry which is preliminary data.</text>
</comment>
<dbReference type="EMBL" id="JAVHNQ010000011">
    <property type="protein sequence ID" value="KAK6336189.1"/>
    <property type="molecule type" value="Genomic_DNA"/>
</dbReference>
<evidence type="ECO:0000313" key="1">
    <source>
        <dbReference type="EMBL" id="KAK6336189.1"/>
    </source>
</evidence>
<reference evidence="1 2" key="1">
    <citation type="submission" date="2019-10" db="EMBL/GenBank/DDBJ databases">
        <authorList>
            <person name="Palmer J.M."/>
        </authorList>
    </citation>
    <scope>NUCLEOTIDE SEQUENCE [LARGE SCALE GENOMIC DNA]</scope>
    <source>
        <strain evidence="1 2">TWF696</strain>
    </source>
</reference>